<dbReference type="Gene3D" id="2.120.10.30">
    <property type="entry name" value="TolB, C-terminal domain"/>
    <property type="match status" value="1"/>
</dbReference>
<feature type="non-terminal residue" evidence="17">
    <location>
        <position position="1"/>
    </location>
</feature>
<evidence type="ECO:0000256" key="9">
    <source>
        <dbReference type="ARBA" id="ARBA00022490"/>
    </source>
</evidence>
<comment type="subcellular location">
    <subcellularLocation>
        <location evidence="5">Cytoplasm</location>
    </subcellularLocation>
</comment>
<feature type="active site" description="Proton donor/acceptor" evidence="14">
    <location>
        <position position="242"/>
    </location>
</feature>
<dbReference type="InterPro" id="IPR005511">
    <property type="entry name" value="SMP-30"/>
</dbReference>
<dbReference type="FunFam" id="2.120.10.30:FF:000027">
    <property type="entry name" value="Regucalcin homologue"/>
    <property type="match status" value="1"/>
</dbReference>
<keyword evidence="18" id="KW-1185">Reference proteome</keyword>
<dbReference type="GO" id="GO:0005737">
    <property type="term" value="C:cytoplasm"/>
    <property type="evidence" value="ECO:0007669"/>
    <property type="project" value="UniProtKB-SubCell"/>
</dbReference>
<dbReference type="PANTHER" id="PTHR10907:SF66">
    <property type="entry name" value="MIP34848P1-RELATED"/>
    <property type="match status" value="1"/>
</dbReference>
<dbReference type="PRINTS" id="PR01791">
    <property type="entry name" value="REGUCALCIN"/>
</dbReference>
<evidence type="ECO:0000256" key="12">
    <source>
        <dbReference type="ARBA" id="ARBA00022837"/>
    </source>
</evidence>
<dbReference type="InterPro" id="IPR011042">
    <property type="entry name" value="6-blade_b-propeller_TolB-like"/>
</dbReference>
<feature type="domain" description="SMP-30/Gluconolactonase/LRE-like region" evidence="16">
    <location>
        <begin position="40"/>
        <end position="301"/>
    </location>
</feature>
<dbReference type="PRINTS" id="PR01790">
    <property type="entry name" value="SMP30FAMILY"/>
</dbReference>
<evidence type="ECO:0000256" key="11">
    <source>
        <dbReference type="ARBA" id="ARBA00022801"/>
    </source>
</evidence>
<evidence type="ECO:0000256" key="6">
    <source>
        <dbReference type="ARBA" id="ARBA00008853"/>
    </source>
</evidence>
<dbReference type="Pfam" id="PF08450">
    <property type="entry name" value="SGL"/>
    <property type="match status" value="1"/>
</dbReference>
<dbReference type="PANTHER" id="PTHR10907">
    <property type="entry name" value="REGUCALCIN"/>
    <property type="match status" value="1"/>
</dbReference>
<keyword evidence="9" id="KW-0963">Cytoplasm</keyword>
<dbReference type="GO" id="GO:0019853">
    <property type="term" value="P:L-ascorbic acid biosynthetic process"/>
    <property type="evidence" value="ECO:0007669"/>
    <property type="project" value="TreeGrafter"/>
</dbReference>
<keyword evidence="12" id="KW-0106">Calcium</keyword>
<accession>A0AAW0WTH4</accession>
<dbReference type="Proteomes" id="UP001445076">
    <property type="component" value="Unassembled WGS sequence"/>
</dbReference>
<dbReference type="InterPro" id="IPR008367">
    <property type="entry name" value="Regucalcin"/>
</dbReference>
<evidence type="ECO:0000256" key="10">
    <source>
        <dbReference type="ARBA" id="ARBA00022723"/>
    </source>
</evidence>
<dbReference type="GO" id="GO:0030234">
    <property type="term" value="F:enzyme regulator activity"/>
    <property type="evidence" value="ECO:0007669"/>
    <property type="project" value="InterPro"/>
</dbReference>
<feature type="binding site" evidence="15">
    <location>
        <position position="42"/>
    </location>
    <ligand>
        <name>a divalent metal cation</name>
        <dbReference type="ChEBI" id="CHEBI:60240"/>
    </ligand>
</feature>
<evidence type="ECO:0000259" key="16">
    <source>
        <dbReference type="Pfam" id="PF08450"/>
    </source>
</evidence>
<organism evidence="17 18">
    <name type="scientific">Cherax quadricarinatus</name>
    <name type="common">Australian red claw crayfish</name>
    <dbReference type="NCBI Taxonomy" id="27406"/>
    <lineage>
        <taxon>Eukaryota</taxon>
        <taxon>Metazoa</taxon>
        <taxon>Ecdysozoa</taxon>
        <taxon>Arthropoda</taxon>
        <taxon>Crustacea</taxon>
        <taxon>Multicrustacea</taxon>
        <taxon>Malacostraca</taxon>
        <taxon>Eumalacostraca</taxon>
        <taxon>Eucarida</taxon>
        <taxon>Decapoda</taxon>
        <taxon>Pleocyemata</taxon>
        <taxon>Astacidea</taxon>
        <taxon>Parastacoidea</taxon>
        <taxon>Parastacidae</taxon>
        <taxon>Cherax</taxon>
    </lineage>
</organism>
<evidence type="ECO:0000256" key="1">
    <source>
        <dbReference type="ARBA" id="ARBA00001589"/>
    </source>
</evidence>
<evidence type="ECO:0000256" key="2">
    <source>
        <dbReference type="ARBA" id="ARBA00001913"/>
    </source>
</evidence>
<evidence type="ECO:0000256" key="8">
    <source>
        <dbReference type="ARBA" id="ARBA00016808"/>
    </source>
</evidence>
<keyword evidence="11" id="KW-0378">Hydrolase</keyword>
<evidence type="ECO:0000256" key="7">
    <source>
        <dbReference type="ARBA" id="ARBA00013227"/>
    </source>
</evidence>
<dbReference type="InterPro" id="IPR013658">
    <property type="entry name" value="SGL"/>
</dbReference>
<comment type="cofactor">
    <cofactor evidence="2">
        <name>Ca(2+)</name>
        <dbReference type="ChEBI" id="CHEBI:29108"/>
    </cofactor>
</comment>
<dbReference type="GO" id="GO:0005509">
    <property type="term" value="F:calcium ion binding"/>
    <property type="evidence" value="ECO:0007669"/>
    <property type="project" value="InterPro"/>
</dbReference>
<evidence type="ECO:0000256" key="3">
    <source>
        <dbReference type="ARBA" id="ARBA00001936"/>
    </source>
</evidence>
<dbReference type="EC" id="3.1.1.17" evidence="7"/>
<comment type="caution">
    <text evidence="17">The sequence shown here is derived from an EMBL/GenBank/DDBJ whole genome shotgun (WGS) entry which is preliminary data.</text>
</comment>
<sequence>GGDDCYSDLRPTSNYLGVESSIPAVKMEKVEKLAVPCLPVGEGPHWQEDLQALLFVDVFAKKLRRHFINTGRSQELYLDDGDSATHVSMVIPVEDDPEMMVVALGKNLSVVHWSVDDPDIHTTKPKVLHTTTDHRFNDAKCDPQGRLWAGTMCPLDDKGKALEYNNSSLYKFDHDLVCTSWVKKVTLSNGMTWSHDRKSFYYIDSIAEAIYHFDYDDEAGSISNQRVLLNYPEAGLHDQMPDGMTIDIDGNLWVACFFGRQVICVDPKEAKVIRKIAIPSKNVTSVCWGGKDYSTLYVTSGALMTTPEERAAYPSSGGTFAVTGLGTKGTPPVNYKVNLDKLK</sequence>
<name>A0AAW0WTH4_CHEQU</name>
<dbReference type="GO" id="GO:0004341">
    <property type="term" value="F:gluconolactonase activity"/>
    <property type="evidence" value="ECO:0007669"/>
    <property type="project" value="UniProtKB-EC"/>
</dbReference>
<protein>
    <recommendedName>
        <fullName evidence="8">Regucalcin</fullName>
        <ecNumber evidence="7">3.1.1.17</ecNumber>
    </recommendedName>
    <alternativeName>
        <fullName evidence="13">Gluconolactonase</fullName>
    </alternativeName>
</protein>
<comment type="cofactor">
    <cofactor evidence="3">
        <name>Mn(2+)</name>
        <dbReference type="ChEBI" id="CHEBI:29035"/>
    </cofactor>
</comment>
<feature type="binding site" evidence="15">
    <location>
        <position position="135"/>
    </location>
    <ligand>
        <name>substrate</name>
    </ligand>
</feature>
<comment type="cofactor">
    <cofactor evidence="15">
        <name>Zn(2+)</name>
        <dbReference type="ChEBI" id="CHEBI:29105"/>
    </cofactor>
    <text evidence="15">Binds 1 divalent metal cation per subunit.</text>
</comment>
<evidence type="ECO:0000256" key="14">
    <source>
        <dbReference type="PIRSR" id="PIRSR605511-1"/>
    </source>
</evidence>
<gene>
    <name evidence="17" type="ORF">OTU49_007878</name>
</gene>
<comment type="similarity">
    <text evidence="6">Belongs to the SMP-30/CGR1 family.</text>
</comment>
<evidence type="ECO:0000256" key="5">
    <source>
        <dbReference type="ARBA" id="ARBA00004496"/>
    </source>
</evidence>
<feature type="binding site" evidence="15">
    <location>
        <position position="137"/>
    </location>
    <ligand>
        <name>substrate</name>
    </ligand>
</feature>
<evidence type="ECO:0000256" key="4">
    <source>
        <dbReference type="ARBA" id="ARBA00001946"/>
    </source>
</evidence>
<comment type="cofactor">
    <cofactor evidence="4">
        <name>Mg(2+)</name>
        <dbReference type="ChEBI" id="CHEBI:18420"/>
    </cofactor>
</comment>
<evidence type="ECO:0000313" key="18">
    <source>
        <dbReference type="Proteomes" id="UP001445076"/>
    </source>
</evidence>
<comment type="catalytic activity">
    <reaction evidence="1">
        <text>D-glucono-1,5-lactone + H2O = D-gluconate + H(+)</text>
        <dbReference type="Rhea" id="RHEA:10440"/>
        <dbReference type="ChEBI" id="CHEBI:15377"/>
        <dbReference type="ChEBI" id="CHEBI:15378"/>
        <dbReference type="ChEBI" id="CHEBI:16217"/>
        <dbReference type="ChEBI" id="CHEBI:18391"/>
        <dbReference type="EC" id="3.1.1.17"/>
    </reaction>
</comment>
<feature type="binding site" evidence="15">
    <location>
        <position position="156"/>
    </location>
    <ligand>
        <name>substrate</name>
    </ligand>
</feature>
<feature type="binding site" evidence="15">
    <location>
        <position position="189"/>
    </location>
    <ligand>
        <name>a divalent metal cation</name>
        <dbReference type="ChEBI" id="CHEBI:60240"/>
    </ligand>
</feature>
<dbReference type="SUPFAM" id="SSF63829">
    <property type="entry name" value="Calcium-dependent phosphotriesterase"/>
    <property type="match status" value="1"/>
</dbReference>
<dbReference type="AlphaFoldDB" id="A0AAW0WTH4"/>
<proteinExistence type="inferred from homology"/>
<keyword evidence="15" id="KW-0862">Zinc</keyword>
<evidence type="ECO:0000256" key="15">
    <source>
        <dbReference type="PIRSR" id="PIRSR605511-2"/>
    </source>
</evidence>
<feature type="binding site" evidence="15">
    <location>
        <position position="242"/>
    </location>
    <ligand>
        <name>a divalent metal cation</name>
        <dbReference type="ChEBI" id="CHEBI:60240"/>
    </ligand>
</feature>
<evidence type="ECO:0000256" key="13">
    <source>
        <dbReference type="ARBA" id="ARBA00032464"/>
    </source>
</evidence>
<dbReference type="EMBL" id="JARKIK010000063">
    <property type="protein sequence ID" value="KAK8730705.1"/>
    <property type="molecule type" value="Genomic_DNA"/>
</dbReference>
<reference evidence="17 18" key="1">
    <citation type="journal article" date="2024" name="BMC Genomics">
        <title>Genome assembly of redclaw crayfish (Cherax quadricarinatus) provides insights into its immune adaptation and hypoxia tolerance.</title>
        <authorList>
            <person name="Liu Z."/>
            <person name="Zheng J."/>
            <person name="Li H."/>
            <person name="Fang K."/>
            <person name="Wang S."/>
            <person name="He J."/>
            <person name="Zhou D."/>
            <person name="Weng S."/>
            <person name="Chi M."/>
            <person name="Gu Z."/>
            <person name="He J."/>
            <person name="Li F."/>
            <person name="Wang M."/>
        </authorList>
    </citation>
    <scope>NUCLEOTIDE SEQUENCE [LARGE SCALE GENOMIC DNA]</scope>
    <source>
        <strain evidence="17">ZL_2023a</strain>
    </source>
</reference>
<keyword evidence="10 15" id="KW-0479">Metal-binding</keyword>
<evidence type="ECO:0000313" key="17">
    <source>
        <dbReference type="EMBL" id="KAK8730705.1"/>
    </source>
</evidence>